<dbReference type="GO" id="GO:0046872">
    <property type="term" value="F:metal ion binding"/>
    <property type="evidence" value="ECO:0007669"/>
    <property type="project" value="UniProtKB-KW"/>
</dbReference>
<evidence type="ECO:0000256" key="7">
    <source>
        <dbReference type="ARBA" id="ARBA00022842"/>
    </source>
</evidence>
<evidence type="ECO:0000259" key="9">
    <source>
        <dbReference type="Pfam" id="PF10150"/>
    </source>
</evidence>
<dbReference type="GO" id="GO:0003723">
    <property type="term" value="F:RNA binding"/>
    <property type="evidence" value="ECO:0007669"/>
    <property type="project" value="UniProtKB-KW"/>
</dbReference>
<reference evidence="11" key="1">
    <citation type="journal article" date="2020" name="mSystems">
        <title>Genome- and Community-Level Interaction Insights into Carbon Utilization and Element Cycling Functions of Hydrothermarchaeota in Hydrothermal Sediment.</title>
        <authorList>
            <person name="Zhou Z."/>
            <person name="Liu Y."/>
            <person name="Xu W."/>
            <person name="Pan J."/>
            <person name="Luo Z.H."/>
            <person name="Li M."/>
        </authorList>
    </citation>
    <scope>NUCLEOTIDE SEQUENCE [LARGE SCALE GENOMIC DNA]</scope>
    <source>
        <strain evidence="11">SpSt-548</strain>
    </source>
</reference>
<dbReference type="Gene3D" id="3.40.1260.20">
    <property type="entry name" value="Ribonuclease E, catalytic domain"/>
    <property type="match status" value="1"/>
</dbReference>
<dbReference type="GO" id="GO:0004540">
    <property type="term" value="F:RNA nuclease activity"/>
    <property type="evidence" value="ECO:0007669"/>
    <property type="project" value="InterPro"/>
</dbReference>
<dbReference type="GO" id="GO:0004519">
    <property type="term" value="F:endonuclease activity"/>
    <property type="evidence" value="ECO:0007669"/>
    <property type="project" value="UniProtKB-KW"/>
</dbReference>
<keyword evidence="7" id="KW-0460">Magnesium</keyword>
<keyword evidence="3" id="KW-0540">Nuclease</keyword>
<evidence type="ECO:0000256" key="1">
    <source>
        <dbReference type="ARBA" id="ARBA00001946"/>
    </source>
</evidence>
<dbReference type="PANTHER" id="PTHR30001:SF1">
    <property type="entry name" value="RIBONUCLEASE E_G-LIKE PROTEIN, CHLOROPLASTIC"/>
    <property type="match status" value="1"/>
</dbReference>
<dbReference type="EMBL" id="DSXI01000119">
    <property type="protein sequence ID" value="HGS04521.1"/>
    <property type="molecule type" value="Genomic_DNA"/>
</dbReference>
<evidence type="ECO:0000259" key="10">
    <source>
        <dbReference type="Pfam" id="PF20833"/>
    </source>
</evidence>
<sequence>MFETTSALTAIDVNTGRFTGRRGLADTLLTTNLEAAAAIAAQVRLRNLSGLIVVDFIDLEASEHRDAVYQALVAALARDRARTTVLPVSALGLLEMTRQRLRPSLEESLTEACPACRGRGRVAAVRVAACDLLRQLAAEAREFPGCRLTVSASPEVLNLIRTEDRGFLGRLETDHRISLDFIEVPGAAGQRFDITRELQAGGKKV</sequence>
<dbReference type="AlphaFoldDB" id="A0A7V4G7B0"/>
<feature type="domain" description="RNA-binding protein AU-1/Ribonuclease E/G" evidence="9">
    <location>
        <begin position="2"/>
        <end position="100"/>
    </location>
</feature>
<proteinExistence type="predicted"/>
<comment type="caution">
    <text evidence="11">The sequence shown here is derived from an EMBL/GenBank/DDBJ whole genome shotgun (WGS) entry which is preliminary data.</text>
</comment>
<dbReference type="PANTHER" id="PTHR30001">
    <property type="entry name" value="RIBONUCLEASE"/>
    <property type="match status" value="1"/>
</dbReference>
<evidence type="ECO:0000313" key="11">
    <source>
        <dbReference type="EMBL" id="HGS04521.1"/>
    </source>
</evidence>
<keyword evidence="2" id="KW-0963">Cytoplasm</keyword>
<name>A0A7V4G7B0_9BACT</name>
<evidence type="ECO:0000256" key="6">
    <source>
        <dbReference type="ARBA" id="ARBA00022801"/>
    </source>
</evidence>
<gene>
    <name evidence="11" type="ORF">ENT08_02085</name>
</gene>
<dbReference type="GO" id="GO:0005737">
    <property type="term" value="C:cytoplasm"/>
    <property type="evidence" value="ECO:0007669"/>
    <property type="project" value="TreeGrafter"/>
</dbReference>
<dbReference type="InterPro" id="IPR004659">
    <property type="entry name" value="RNase_E/G"/>
</dbReference>
<keyword evidence="6" id="KW-0378">Hydrolase</keyword>
<evidence type="ECO:0000256" key="2">
    <source>
        <dbReference type="ARBA" id="ARBA00022490"/>
    </source>
</evidence>
<evidence type="ECO:0000256" key="8">
    <source>
        <dbReference type="ARBA" id="ARBA00022884"/>
    </source>
</evidence>
<dbReference type="GO" id="GO:0006364">
    <property type="term" value="P:rRNA processing"/>
    <property type="evidence" value="ECO:0007669"/>
    <property type="project" value="TreeGrafter"/>
</dbReference>
<keyword evidence="5" id="KW-0255">Endonuclease</keyword>
<protein>
    <submittedName>
        <fullName evidence="11">Uncharacterized protein</fullName>
    </submittedName>
</protein>
<organism evidence="11">
    <name type="scientific">Desulfobacca acetoxidans</name>
    <dbReference type="NCBI Taxonomy" id="60893"/>
    <lineage>
        <taxon>Bacteria</taxon>
        <taxon>Pseudomonadati</taxon>
        <taxon>Thermodesulfobacteriota</taxon>
        <taxon>Desulfobaccia</taxon>
        <taxon>Desulfobaccales</taxon>
        <taxon>Desulfobaccaceae</taxon>
        <taxon>Desulfobacca</taxon>
    </lineage>
</organism>
<dbReference type="Pfam" id="PF20833">
    <property type="entry name" value="RNase_E_G_Thio"/>
    <property type="match status" value="1"/>
</dbReference>
<evidence type="ECO:0000256" key="5">
    <source>
        <dbReference type="ARBA" id="ARBA00022759"/>
    </source>
</evidence>
<keyword evidence="4" id="KW-0479">Metal-binding</keyword>
<feature type="domain" description="RNase E/G thioredoxin-like" evidence="10">
    <location>
        <begin position="113"/>
        <end position="196"/>
    </location>
</feature>
<evidence type="ECO:0000256" key="3">
    <source>
        <dbReference type="ARBA" id="ARBA00022722"/>
    </source>
</evidence>
<accession>A0A7V4G7B0</accession>
<dbReference type="InterPro" id="IPR048583">
    <property type="entry name" value="RNase_E_G_thioredoxin-like"/>
</dbReference>
<dbReference type="InterPro" id="IPR019307">
    <property type="entry name" value="RNA-bd_AU-1/RNase_E/G"/>
</dbReference>
<dbReference type="Pfam" id="PF10150">
    <property type="entry name" value="RNase_E_G"/>
    <property type="match status" value="1"/>
</dbReference>
<evidence type="ECO:0000256" key="4">
    <source>
        <dbReference type="ARBA" id="ARBA00022723"/>
    </source>
</evidence>
<dbReference type="GO" id="GO:0016787">
    <property type="term" value="F:hydrolase activity"/>
    <property type="evidence" value="ECO:0007669"/>
    <property type="project" value="UniProtKB-KW"/>
</dbReference>
<comment type="cofactor">
    <cofactor evidence="1">
        <name>Mg(2+)</name>
        <dbReference type="ChEBI" id="CHEBI:18420"/>
    </cofactor>
</comment>
<keyword evidence="8" id="KW-0694">RNA-binding</keyword>